<proteinExistence type="predicted"/>
<protein>
    <submittedName>
        <fullName evidence="4">LytTR family DNA-binding domain-containing protein</fullName>
    </submittedName>
</protein>
<organism evidence="4 5">
    <name type="scientific">Flavihumibacter fluminis</name>
    <dbReference type="NCBI Taxonomy" id="2909236"/>
    <lineage>
        <taxon>Bacteria</taxon>
        <taxon>Pseudomonadati</taxon>
        <taxon>Bacteroidota</taxon>
        <taxon>Chitinophagia</taxon>
        <taxon>Chitinophagales</taxon>
        <taxon>Chitinophagaceae</taxon>
        <taxon>Flavihumibacter</taxon>
    </lineage>
</organism>
<evidence type="ECO:0000313" key="4">
    <source>
        <dbReference type="EMBL" id="MCF1715479.1"/>
    </source>
</evidence>
<dbReference type="Gene3D" id="2.40.50.1020">
    <property type="entry name" value="LytTr DNA-binding domain"/>
    <property type="match status" value="1"/>
</dbReference>
<dbReference type="InterPro" id="IPR007492">
    <property type="entry name" value="LytTR_DNA-bd_dom"/>
</dbReference>
<feature type="modified residue" description="4-aspartylphosphate" evidence="1">
    <location>
        <position position="55"/>
    </location>
</feature>
<keyword evidence="4" id="KW-0238">DNA-binding</keyword>
<dbReference type="SUPFAM" id="SSF52172">
    <property type="entry name" value="CheY-like"/>
    <property type="match status" value="1"/>
</dbReference>
<evidence type="ECO:0000259" key="2">
    <source>
        <dbReference type="PROSITE" id="PS50110"/>
    </source>
</evidence>
<dbReference type="Pfam" id="PF04397">
    <property type="entry name" value="LytTR"/>
    <property type="match status" value="1"/>
</dbReference>
<evidence type="ECO:0000313" key="5">
    <source>
        <dbReference type="Proteomes" id="UP001200145"/>
    </source>
</evidence>
<keyword evidence="1" id="KW-0597">Phosphoprotein</keyword>
<dbReference type="PANTHER" id="PTHR37299">
    <property type="entry name" value="TRANSCRIPTIONAL REGULATOR-RELATED"/>
    <property type="match status" value="1"/>
</dbReference>
<dbReference type="PROSITE" id="PS50930">
    <property type="entry name" value="HTH_LYTTR"/>
    <property type="match status" value="1"/>
</dbReference>
<gene>
    <name evidence="4" type="ORF">L0U88_12655</name>
</gene>
<dbReference type="RefSeq" id="WP_234866432.1">
    <property type="nucleotide sequence ID" value="NZ_JAKEVY010000003.1"/>
</dbReference>
<accession>A0ABS9BKV0</accession>
<dbReference type="PROSITE" id="PS50110">
    <property type="entry name" value="RESPONSE_REGULATORY"/>
    <property type="match status" value="1"/>
</dbReference>
<comment type="caution">
    <text evidence="4">The sequence shown here is derived from an EMBL/GenBank/DDBJ whole genome shotgun (WGS) entry which is preliminary data.</text>
</comment>
<evidence type="ECO:0000259" key="3">
    <source>
        <dbReference type="PROSITE" id="PS50930"/>
    </source>
</evidence>
<dbReference type="Proteomes" id="UP001200145">
    <property type="component" value="Unassembled WGS sequence"/>
</dbReference>
<evidence type="ECO:0000256" key="1">
    <source>
        <dbReference type="PROSITE-ProRule" id="PRU00169"/>
    </source>
</evidence>
<dbReference type="InterPro" id="IPR046947">
    <property type="entry name" value="LytR-like"/>
</dbReference>
<dbReference type="InterPro" id="IPR011006">
    <property type="entry name" value="CheY-like_superfamily"/>
</dbReference>
<dbReference type="SMART" id="SM00448">
    <property type="entry name" value="REC"/>
    <property type="match status" value="1"/>
</dbReference>
<reference evidence="4 5" key="1">
    <citation type="submission" date="2022-01" db="EMBL/GenBank/DDBJ databases">
        <title>Flavihumibacter sp. nov., isolated from sediment of a river.</title>
        <authorList>
            <person name="Liu H."/>
        </authorList>
    </citation>
    <scope>NUCLEOTIDE SEQUENCE [LARGE SCALE GENOMIC DNA]</scope>
    <source>
        <strain evidence="4 5">RY-1</strain>
    </source>
</reference>
<dbReference type="Gene3D" id="3.40.50.2300">
    <property type="match status" value="1"/>
</dbReference>
<name>A0ABS9BKV0_9BACT</name>
<keyword evidence="5" id="KW-1185">Reference proteome</keyword>
<dbReference type="EMBL" id="JAKEVY010000003">
    <property type="protein sequence ID" value="MCF1715479.1"/>
    <property type="molecule type" value="Genomic_DNA"/>
</dbReference>
<feature type="domain" description="HTH LytTR-type" evidence="3">
    <location>
        <begin position="144"/>
        <end position="249"/>
    </location>
</feature>
<dbReference type="PANTHER" id="PTHR37299:SF1">
    <property type="entry name" value="STAGE 0 SPORULATION PROTEIN A HOMOLOG"/>
    <property type="match status" value="1"/>
</dbReference>
<dbReference type="InterPro" id="IPR001789">
    <property type="entry name" value="Sig_transdc_resp-reg_receiver"/>
</dbReference>
<sequence length="249" mass="29017">MKILLIEDETPAAERLIEALAEIRSDLQPIALLATVKESIQWLKTHEQPDLIFMDIELTDGQSFQIFDEIRLDCPVIFCTAYDEYWQKAFEYNSIDYLLKPVSKEKLAASIQKYEQLKLHFSHSLEQLQRYHKNPEGYKKRWLIKRGADYITLKTEEIAFFYAAHKMICLVDTGGQRYLLDKSLSDIEKELNPAQFFRLNRQYLAHINAIKKLKTVGKGKLQVELFPQAPEEIIISADQTAAFKDWLDA</sequence>
<feature type="domain" description="Response regulatory" evidence="2">
    <location>
        <begin position="2"/>
        <end position="115"/>
    </location>
</feature>
<dbReference type="Pfam" id="PF00072">
    <property type="entry name" value="Response_reg"/>
    <property type="match status" value="1"/>
</dbReference>
<dbReference type="SMART" id="SM00850">
    <property type="entry name" value="LytTR"/>
    <property type="match status" value="1"/>
</dbReference>
<dbReference type="GO" id="GO:0003677">
    <property type="term" value="F:DNA binding"/>
    <property type="evidence" value="ECO:0007669"/>
    <property type="project" value="UniProtKB-KW"/>
</dbReference>